<keyword evidence="2 3" id="KW-0677">Repeat</keyword>
<gene>
    <name evidence="6" type="ORF">OPV22_007689</name>
</gene>
<evidence type="ECO:0000256" key="2">
    <source>
        <dbReference type="ARBA" id="ARBA00022737"/>
    </source>
</evidence>
<dbReference type="SUPFAM" id="SSF81923">
    <property type="entry name" value="Double Clp-N motif"/>
    <property type="match status" value="1"/>
</dbReference>
<dbReference type="EMBL" id="JAQQAF010000002">
    <property type="protein sequence ID" value="KAJ8506803.1"/>
    <property type="molecule type" value="Genomic_DNA"/>
</dbReference>
<evidence type="ECO:0000259" key="5">
    <source>
        <dbReference type="PROSITE" id="PS51903"/>
    </source>
</evidence>
<evidence type="ECO:0000256" key="3">
    <source>
        <dbReference type="PROSITE-ProRule" id="PRU01251"/>
    </source>
</evidence>
<dbReference type="PANTHER" id="PTHR43572">
    <property type="entry name" value="CHAPERONE PROTEIN CLPD, CHLOROPLASTIC"/>
    <property type="match status" value="1"/>
</dbReference>
<dbReference type="PANTHER" id="PTHR43572:SF31">
    <property type="entry name" value="PROTEIN SMAX1-LIKE 3"/>
    <property type="match status" value="1"/>
</dbReference>
<sequence length="811" mass="89991">MRGGCTVQQALTPEAATVVMQAVSLAQQRGHAQVTPLHVANIMLSSSTGLLRVACLQSHSHPLRCKALELCFNVALNRLPTSSSSGSILSSYPHHHHHHHHPALSNALVAAFKRAQAHQRRGSVEIQQQPLLVVKIELQQLIISILDDPSVSRVMREAGFSSTQVKSNVEQAISVENRVPSSGPYKPPGNDYALSPLAKKSRSSDEVRNEEVDSVMESLVRGRKRSVVIVGECKATCESVVRRIMERVENGDVPEALRSLHFRNLSLSSYGQLSREEVEERIRELRRLVKGRSTVLYLGDLKCTTDFKFSCEEKEASSYCPLEHAIMELGRLASNGVEGECGGGGRTWLMGIGTYQTYMSCISGLPSLGTLWDVQPLFVPGGGSLELSLSFDSGVERQSKSKEPGVGPCWQLEEDRSRKKNAGNCADCCSTFQGPKDLVGSGHGAMASSLPSWLRRFEERGSTSSDSPDSLQLHGLSKKWNTMCNSVQKLHCHHHPRKAQFLSSWSSPSSFLHHTPQDWPVTGNNKDSSSEFHFWLPGNTHKDLEEQLRPSTSGKHYPTIDSMEVEYTSRFKELNAENLKTLCGALEEQVPWQKDIISDIASTILQCRSGMLRRKERLEPQGTKQETWLFFQGGDFEGKVKIAMEVGKLVFGSYTDFISIGPCTLPSRCESEASRSYFERLREAVRDNPHRVILMEDVEQADQHSQEGIKNAIRRGRILSCSSEEDVSVSDAIIIFTSESRGSRSSACSPTAKPRLDEIEEEGEESKHTESFVLDLNLSATDDMEDWSSDGAARLSEIVDRTFLLKLPQNI</sequence>
<feature type="domain" description="Clp R" evidence="5">
    <location>
        <begin position="7"/>
        <end position="176"/>
    </location>
</feature>
<proteinExistence type="inferred from homology"/>
<dbReference type="Gene3D" id="3.40.50.300">
    <property type="entry name" value="P-loop containing nucleotide triphosphate hydrolases"/>
    <property type="match status" value="2"/>
</dbReference>
<accession>A0AAV8RUT1</accession>
<dbReference type="AlphaFoldDB" id="A0AAV8RUT1"/>
<comment type="caution">
    <text evidence="6">The sequence shown here is derived from an EMBL/GenBank/DDBJ whole genome shotgun (WGS) entry which is preliminary data.</text>
</comment>
<reference evidence="6 7" key="1">
    <citation type="submission" date="2022-12" db="EMBL/GenBank/DDBJ databases">
        <title>Chromosome-scale assembly of the Ensete ventricosum genome.</title>
        <authorList>
            <person name="Dussert Y."/>
            <person name="Stocks J."/>
            <person name="Wendawek A."/>
            <person name="Woldeyes F."/>
            <person name="Nichols R.A."/>
            <person name="Borrell J.S."/>
        </authorList>
    </citation>
    <scope>NUCLEOTIDE SEQUENCE [LARGE SCALE GENOMIC DNA]</scope>
    <source>
        <strain evidence="7">cv. Maze</strain>
        <tissue evidence="6">Seeds</tissue>
    </source>
</reference>
<dbReference type="Gene3D" id="1.10.1780.10">
    <property type="entry name" value="Clp, N-terminal domain"/>
    <property type="match status" value="1"/>
</dbReference>
<comment type="similarity">
    <text evidence="1">Belongs to the ClpA/ClpB family.</text>
</comment>
<evidence type="ECO:0000313" key="6">
    <source>
        <dbReference type="EMBL" id="KAJ8506803.1"/>
    </source>
</evidence>
<dbReference type="Pfam" id="PF23569">
    <property type="entry name" value="NBD_SMAX1"/>
    <property type="match status" value="1"/>
</dbReference>
<name>A0AAV8RUT1_ENSVE</name>
<dbReference type="InterPro" id="IPR004176">
    <property type="entry name" value="Clp_R_N"/>
</dbReference>
<dbReference type="Proteomes" id="UP001222027">
    <property type="component" value="Unassembled WGS sequence"/>
</dbReference>
<feature type="region of interest" description="Disordered" evidence="4">
    <location>
        <begin position="742"/>
        <end position="770"/>
    </location>
</feature>
<keyword evidence="7" id="KW-1185">Reference proteome</keyword>
<dbReference type="InterPro" id="IPR027417">
    <property type="entry name" value="P-loop_NTPase"/>
</dbReference>
<evidence type="ECO:0000256" key="1">
    <source>
        <dbReference type="ARBA" id="ARBA00008675"/>
    </source>
</evidence>
<dbReference type="InterPro" id="IPR051650">
    <property type="entry name" value="SL_signaling_regulator"/>
</dbReference>
<evidence type="ECO:0000256" key="4">
    <source>
        <dbReference type="SAM" id="MobiDB-lite"/>
    </source>
</evidence>
<protein>
    <recommendedName>
        <fullName evidence="5">Clp R domain-containing protein</fullName>
    </recommendedName>
</protein>
<dbReference type="SUPFAM" id="SSF52540">
    <property type="entry name" value="P-loop containing nucleoside triphosphate hydrolases"/>
    <property type="match status" value="1"/>
</dbReference>
<dbReference type="PROSITE" id="PS51903">
    <property type="entry name" value="CLP_R"/>
    <property type="match status" value="1"/>
</dbReference>
<evidence type="ECO:0000313" key="7">
    <source>
        <dbReference type="Proteomes" id="UP001222027"/>
    </source>
</evidence>
<dbReference type="InterPro" id="IPR036628">
    <property type="entry name" value="Clp_N_dom_sf"/>
</dbReference>
<dbReference type="InterPro" id="IPR058680">
    <property type="entry name" value="NBD_SMAX1-like"/>
</dbReference>
<organism evidence="6 7">
    <name type="scientific">Ensete ventricosum</name>
    <name type="common">Abyssinian banana</name>
    <name type="synonym">Musa ensete</name>
    <dbReference type="NCBI Taxonomy" id="4639"/>
    <lineage>
        <taxon>Eukaryota</taxon>
        <taxon>Viridiplantae</taxon>
        <taxon>Streptophyta</taxon>
        <taxon>Embryophyta</taxon>
        <taxon>Tracheophyta</taxon>
        <taxon>Spermatophyta</taxon>
        <taxon>Magnoliopsida</taxon>
        <taxon>Liliopsida</taxon>
        <taxon>Zingiberales</taxon>
        <taxon>Musaceae</taxon>
        <taxon>Ensete</taxon>
    </lineage>
</organism>